<evidence type="ECO:0000313" key="2">
    <source>
        <dbReference type="Proteomes" id="UP000199088"/>
    </source>
</evidence>
<organism evidence="1 2">
    <name type="scientific">Klenkia soli</name>
    <dbReference type="NCBI Taxonomy" id="1052260"/>
    <lineage>
        <taxon>Bacteria</taxon>
        <taxon>Bacillati</taxon>
        <taxon>Actinomycetota</taxon>
        <taxon>Actinomycetes</taxon>
        <taxon>Geodermatophilales</taxon>
        <taxon>Geodermatophilaceae</taxon>
        <taxon>Klenkia</taxon>
    </lineage>
</organism>
<protein>
    <submittedName>
        <fullName evidence="1">Transcriptional regulator, TetR family</fullName>
    </submittedName>
</protein>
<dbReference type="EMBL" id="FNIR01000002">
    <property type="protein sequence ID" value="SDN85474.1"/>
    <property type="molecule type" value="Genomic_DNA"/>
</dbReference>
<reference evidence="2" key="1">
    <citation type="submission" date="2016-10" db="EMBL/GenBank/DDBJ databases">
        <authorList>
            <person name="Varghese N."/>
            <person name="Submissions S."/>
        </authorList>
    </citation>
    <scope>NUCLEOTIDE SEQUENCE [LARGE SCALE GENOMIC DNA]</scope>
    <source>
        <strain evidence="2">DSM 45843</strain>
    </source>
</reference>
<evidence type="ECO:0000313" key="1">
    <source>
        <dbReference type="EMBL" id="SDN85474.1"/>
    </source>
</evidence>
<proteinExistence type="predicted"/>
<dbReference type="InterPro" id="IPR009057">
    <property type="entry name" value="Homeodomain-like_sf"/>
</dbReference>
<gene>
    <name evidence="1" type="ORF">SAMN05660199_00854</name>
</gene>
<dbReference type="Gene3D" id="1.10.357.10">
    <property type="entry name" value="Tetracycline Repressor, domain 2"/>
    <property type="match status" value="1"/>
</dbReference>
<dbReference type="SUPFAM" id="SSF46689">
    <property type="entry name" value="Homeodomain-like"/>
    <property type="match status" value="1"/>
</dbReference>
<dbReference type="STRING" id="1052260.SAMN05660199_00854"/>
<sequence length="170" mass="18240">MLDACTDHALEHGLPDRMGPLAAAAGTSTRMLVYHFGDRDTLLRAVLRRARERQLAVFGDLLRVRAGEAYPVTLQRAWDGISGAAGRPYLRIFGERREGAVDELWPGFRQVATTDWLAPLHEGLGGPGPATLALAVIRGLLADLDATGDTARTDAAFGHFVALLGVDQLG</sequence>
<keyword evidence="2" id="KW-1185">Reference proteome</keyword>
<accession>A0A1H0ESV2</accession>
<dbReference type="Proteomes" id="UP000199088">
    <property type="component" value="Unassembled WGS sequence"/>
</dbReference>
<name>A0A1H0ESV2_9ACTN</name>
<dbReference type="AlphaFoldDB" id="A0A1H0ESV2"/>